<proteinExistence type="predicted"/>
<organism evidence="1 3">
    <name type="scientific">Adineta steineri</name>
    <dbReference type="NCBI Taxonomy" id="433720"/>
    <lineage>
        <taxon>Eukaryota</taxon>
        <taxon>Metazoa</taxon>
        <taxon>Spiralia</taxon>
        <taxon>Gnathifera</taxon>
        <taxon>Rotifera</taxon>
        <taxon>Eurotatoria</taxon>
        <taxon>Bdelloidea</taxon>
        <taxon>Adinetida</taxon>
        <taxon>Adinetidae</taxon>
        <taxon>Adineta</taxon>
    </lineage>
</organism>
<dbReference type="Proteomes" id="UP000663844">
    <property type="component" value="Unassembled WGS sequence"/>
</dbReference>
<name>A0A815WVY3_9BILA</name>
<reference evidence="1" key="1">
    <citation type="submission" date="2021-02" db="EMBL/GenBank/DDBJ databases">
        <authorList>
            <person name="Nowell W R."/>
        </authorList>
    </citation>
    <scope>NUCLEOTIDE SEQUENCE</scope>
</reference>
<dbReference type="EMBL" id="CAJOAZ010019578">
    <property type="protein sequence ID" value="CAF4337895.1"/>
    <property type="molecule type" value="Genomic_DNA"/>
</dbReference>
<accession>A0A815WVY3</accession>
<dbReference type="EMBL" id="CAJNOG010005367">
    <property type="protein sequence ID" value="CAF1550463.1"/>
    <property type="molecule type" value="Genomic_DNA"/>
</dbReference>
<dbReference type="Proteomes" id="UP000663845">
    <property type="component" value="Unassembled WGS sequence"/>
</dbReference>
<protein>
    <submittedName>
        <fullName evidence="1">Uncharacterized protein</fullName>
    </submittedName>
</protein>
<evidence type="ECO:0000313" key="3">
    <source>
        <dbReference type="Proteomes" id="UP000663845"/>
    </source>
</evidence>
<comment type="caution">
    <text evidence="1">The sequence shown here is derived from an EMBL/GenBank/DDBJ whole genome shotgun (WGS) entry which is preliminary data.</text>
</comment>
<sequence>MNKKTIIKKTIVRRQTLHQKLNDLPQFTSLLPVTTCVMQTTRKQNMFHVLIQQAKETTLFTMSIPKESSDSNTLSLNFAFIHESSIVTFTIDYSHEKDHNTPFHWILEYFFLFLFSPTKTIYTWGNIIPNLKSIKKYDLFDNDALSQANFIDIQQKFTPWYNNLFGHE</sequence>
<gene>
    <name evidence="1" type="ORF">JYZ213_LOCUS46275</name>
    <name evidence="2" type="ORF">OXD698_LOCUS48063</name>
</gene>
<dbReference type="AlphaFoldDB" id="A0A815WVY3"/>
<evidence type="ECO:0000313" key="2">
    <source>
        <dbReference type="EMBL" id="CAF4337895.1"/>
    </source>
</evidence>
<evidence type="ECO:0000313" key="1">
    <source>
        <dbReference type="EMBL" id="CAF1550463.1"/>
    </source>
</evidence>